<keyword evidence="2" id="KW-1185">Reference proteome</keyword>
<sequence>MIIAVQADDGSEIQEPKLIAGRFCDYDESLYPHIDMPRWMDTDRKSLKAPLTLEERGRALGGLAEGKAPGPDGLTVRFSKAFKGLLFPHLREVYEEMVGEGLMPPLIREAMLITLLKPEERSFYSGAEVRLLKVLLTLSTLEARLLKVLLTLSTLEVRLLKVPLTISTLKARLLKVALTISTREARLLKLPLTISTLETRLLRVLLTLSTLEARLLKVPLTISTLKARLLKVPLIISTLEARLLKVLLTLSTLEARLLKKLLTISTLEVRLLKVPGGEVAESAAYP</sequence>
<evidence type="ECO:0000313" key="2">
    <source>
        <dbReference type="Proteomes" id="UP001066276"/>
    </source>
</evidence>
<dbReference type="AlphaFoldDB" id="A0AAV7P274"/>
<reference evidence="1" key="1">
    <citation type="journal article" date="2022" name="bioRxiv">
        <title>Sequencing and chromosome-scale assembly of the giantPleurodeles waltlgenome.</title>
        <authorList>
            <person name="Brown T."/>
            <person name="Elewa A."/>
            <person name="Iarovenko S."/>
            <person name="Subramanian E."/>
            <person name="Araus A.J."/>
            <person name="Petzold A."/>
            <person name="Susuki M."/>
            <person name="Suzuki K.-i.T."/>
            <person name="Hayashi T."/>
            <person name="Toyoda A."/>
            <person name="Oliveira C."/>
            <person name="Osipova E."/>
            <person name="Leigh N.D."/>
            <person name="Simon A."/>
            <person name="Yun M.H."/>
        </authorList>
    </citation>
    <scope>NUCLEOTIDE SEQUENCE</scope>
    <source>
        <strain evidence="1">20211129_DDA</strain>
        <tissue evidence="1">Liver</tissue>
    </source>
</reference>
<evidence type="ECO:0000313" key="1">
    <source>
        <dbReference type="EMBL" id="KAJ1121240.1"/>
    </source>
</evidence>
<dbReference type="EMBL" id="JANPWB010000012">
    <property type="protein sequence ID" value="KAJ1121240.1"/>
    <property type="molecule type" value="Genomic_DNA"/>
</dbReference>
<name>A0AAV7P274_PLEWA</name>
<proteinExistence type="predicted"/>
<comment type="caution">
    <text evidence="1">The sequence shown here is derived from an EMBL/GenBank/DDBJ whole genome shotgun (WGS) entry which is preliminary data.</text>
</comment>
<protein>
    <submittedName>
        <fullName evidence="1">Uncharacterized protein</fullName>
    </submittedName>
</protein>
<organism evidence="1 2">
    <name type="scientific">Pleurodeles waltl</name>
    <name type="common">Iberian ribbed newt</name>
    <dbReference type="NCBI Taxonomy" id="8319"/>
    <lineage>
        <taxon>Eukaryota</taxon>
        <taxon>Metazoa</taxon>
        <taxon>Chordata</taxon>
        <taxon>Craniata</taxon>
        <taxon>Vertebrata</taxon>
        <taxon>Euteleostomi</taxon>
        <taxon>Amphibia</taxon>
        <taxon>Batrachia</taxon>
        <taxon>Caudata</taxon>
        <taxon>Salamandroidea</taxon>
        <taxon>Salamandridae</taxon>
        <taxon>Pleurodelinae</taxon>
        <taxon>Pleurodeles</taxon>
    </lineage>
</organism>
<gene>
    <name evidence="1" type="ORF">NDU88_009358</name>
</gene>
<dbReference type="Proteomes" id="UP001066276">
    <property type="component" value="Chromosome 8"/>
</dbReference>
<accession>A0AAV7P274</accession>